<protein>
    <submittedName>
        <fullName evidence="2">Uncharacterized protein</fullName>
    </submittedName>
</protein>
<evidence type="ECO:0000313" key="2">
    <source>
        <dbReference type="EMBL" id="UWZ82821.1"/>
    </source>
</evidence>
<sequence>MVALGLRLAGAIFFSAELPGAQIARAMLAACGFTLLLIGGSRLLRRDGFPADALGLKFNSRHTEGLLLGVGSATAIIALLAAVLAVQVPIHWAKGMLRLSDAALAAHICRSKFLLHRFTKLIYCLCAANLQL</sequence>
<evidence type="ECO:0000313" key="3">
    <source>
        <dbReference type="Proteomes" id="UP001059380"/>
    </source>
</evidence>
<dbReference type="AlphaFoldDB" id="A0A9J7BNT7"/>
<dbReference type="RefSeq" id="WP_260792067.1">
    <property type="nucleotide sequence ID" value="NZ_CP093313.1"/>
</dbReference>
<dbReference type="Proteomes" id="UP001059380">
    <property type="component" value="Chromosome"/>
</dbReference>
<keyword evidence="1" id="KW-1133">Transmembrane helix</keyword>
<proteinExistence type="predicted"/>
<gene>
    <name evidence="2" type="ORF">MOP44_19905</name>
</gene>
<keyword evidence="3" id="KW-1185">Reference proteome</keyword>
<name>A0A9J7BNT7_9BACT</name>
<reference evidence="2" key="1">
    <citation type="submission" date="2021-04" db="EMBL/GenBank/DDBJ databases">
        <title>Phylogenetic analysis of Acidobacteriaceae.</title>
        <authorList>
            <person name="Qiu L."/>
            <person name="Zhang Q."/>
        </authorList>
    </citation>
    <scope>NUCLEOTIDE SEQUENCE</scope>
    <source>
        <strain evidence="2">DSM 25168</strain>
    </source>
</reference>
<dbReference type="EMBL" id="CP093313">
    <property type="protein sequence ID" value="UWZ82821.1"/>
    <property type="molecule type" value="Genomic_DNA"/>
</dbReference>
<keyword evidence="1" id="KW-0812">Transmembrane</keyword>
<accession>A0A9J7BNT7</accession>
<evidence type="ECO:0000256" key="1">
    <source>
        <dbReference type="SAM" id="Phobius"/>
    </source>
</evidence>
<dbReference type="KEGG" id="orp:MOP44_19905"/>
<feature type="transmembrane region" description="Helical" evidence="1">
    <location>
        <begin position="65"/>
        <end position="90"/>
    </location>
</feature>
<organism evidence="2 3">
    <name type="scientific">Occallatibacter riparius</name>
    <dbReference type="NCBI Taxonomy" id="1002689"/>
    <lineage>
        <taxon>Bacteria</taxon>
        <taxon>Pseudomonadati</taxon>
        <taxon>Acidobacteriota</taxon>
        <taxon>Terriglobia</taxon>
        <taxon>Terriglobales</taxon>
        <taxon>Acidobacteriaceae</taxon>
        <taxon>Occallatibacter</taxon>
    </lineage>
</organism>
<feature type="transmembrane region" description="Helical" evidence="1">
    <location>
        <begin position="23"/>
        <end position="44"/>
    </location>
</feature>
<keyword evidence="1" id="KW-0472">Membrane</keyword>